<name>A0A8D9AQT3_9HEMI</name>
<dbReference type="EMBL" id="HBUF01582241">
    <property type="protein sequence ID" value="CAG6770598.1"/>
    <property type="molecule type" value="Transcribed_RNA"/>
</dbReference>
<accession>A0A8D9AQT3</accession>
<organism evidence="1">
    <name type="scientific">Cacopsylla melanoneura</name>
    <dbReference type="NCBI Taxonomy" id="428564"/>
    <lineage>
        <taxon>Eukaryota</taxon>
        <taxon>Metazoa</taxon>
        <taxon>Ecdysozoa</taxon>
        <taxon>Arthropoda</taxon>
        <taxon>Hexapoda</taxon>
        <taxon>Insecta</taxon>
        <taxon>Pterygota</taxon>
        <taxon>Neoptera</taxon>
        <taxon>Paraneoptera</taxon>
        <taxon>Hemiptera</taxon>
        <taxon>Sternorrhyncha</taxon>
        <taxon>Psylloidea</taxon>
        <taxon>Psyllidae</taxon>
        <taxon>Psyllinae</taxon>
        <taxon>Cacopsylla</taxon>
    </lineage>
</organism>
<proteinExistence type="predicted"/>
<dbReference type="EMBL" id="HBUF01582243">
    <property type="protein sequence ID" value="CAG6770600.1"/>
    <property type="molecule type" value="Transcribed_RNA"/>
</dbReference>
<dbReference type="AlphaFoldDB" id="A0A8D9AQT3"/>
<reference evidence="1" key="1">
    <citation type="submission" date="2021-05" db="EMBL/GenBank/DDBJ databases">
        <authorList>
            <person name="Alioto T."/>
            <person name="Alioto T."/>
            <person name="Gomez Garrido J."/>
        </authorList>
    </citation>
    <scope>NUCLEOTIDE SEQUENCE</scope>
</reference>
<protein>
    <submittedName>
        <fullName evidence="1">Uncharacterized protein</fullName>
    </submittedName>
</protein>
<sequence length="104" mass="12043">MINRDGRGHSYCDVRGVILRSSQDLVIVLEPCIRFVIVGMKFSNCKRMAIWTTICSETRNNVDRIVQKMCHYPEINEKVYHNIGTHTRAMVIPARHIETSSQPR</sequence>
<dbReference type="EMBL" id="HBUF01582242">
    <property type="protein sequence ID" value="CAG6770599.1"/>
    <property type="molecule type" value="Transcribed_RNA"/>
</dbReference>
<evidence type="ECO:0000313" key="1">
    <source>
        <dbReference type="EMBL" id="CAG6770600.1"/>
    </source>
</evidence>